<feature type="transmembrane region" description="Helical" evidence="8">
    <location>
        <begin position="339"/>
        <end position="361"/>
    </location>
</feature>
<evidence type="ECO:0000256" key="3">
    <source>
        <dbReference type="ARBA" id="ARBA00022448"/>
    </source>
</evidence>
<evidence type="ECO:0000256" key="1">
    <source>
        <dbReference type="ARBA" id="ARBA00004141"/>
    </source>
</evidence>
<protein>
    <recommendedName>
        <fullName evidence="9">Major facilitator superfamily (MFS) profile domain-containing protein</fullName>
    </recommendedName>
</protein>
<dbReference type="SUPFAM" id="SSF103473">
    <property type="entry name" value="MFS general substrate transporter"/>
    <property type="match status" value="1"/>
</dbReference>
<feature type="transmembrane region" description="Helical" evidence="8">
    <location>
        <begin position="118"/>
        <end position="135"/>
    </location>
</feature>
<sequence length="556" mass="58971">MKLSSLLPHKPAGYMIASMVCSFGGFLFGIDTGIIGPVTVMDDFKNYVGDPSPTIHGLIVSSILIPAAISSFFAGKVADRLGRPKGIAIGSLIFGIGAALEAASVHIAMFVVGRIVEGIGEGLYLGTLVVYICEVSPPRHRGALTTAPQLLVTLGLVTGFFTCYGSADIPSSFSWRLPFLLLAGYSLVFSVTTLLWLPASPRWLTLRGREDEAAAAWEKLGVDAADREKILEQLPDSVADGTANAATVDASGSIMMTAVGPAAAVAAATLPGNPEAPPTTTKKPKSNSNSKMLDVLAPEARPRLLLAVFLMGMQQLSGIDGVLYYAPLLFQQAGLDSNASAFLASGVSAIVIFAVTIPATLWADRWSRRANTILGGLGMTLTMFLMGALYASNSVHPTEGAGRWVVIVCIYVFAVLYCISWAVGIKVYAAEIQLPATRASATSIAHGSNWLSNFLVALVTPTLLAKTSYGAYFLFGGCTLLTALVCWGFMPETRGRSLDDIDRAFRERSKTTVTTEKKKKKKQGSHASSGFRQFVSKTVARRVMGKMATTTATMDV</sequence>
<feature type="transmembrane region" description="Helical" evidence="8">
    <location>
        <begin position="404"/>
        <end position="423"/>
    </location>
</feature>
<evidence type="ECO:0000313" key="11">
    <source>
        <dbReference type="Proteomes" id="UP001446871"/>
    </source>
</evidence>
<dbReference type="PROSITE" id="PS00217">
    <property type="entry name" value="SUGAR_TRANSPORT_2"/>
    <property type="match status" value="1"/>
</dbReference>
<organism evidence="10 11">
    <name type="scientific">Apiospora saccharicola</name>
    <dbReference type="NCBI Taxonomy" id="335842"/>
    <lineage>
        <taxon>Eukaryota</taxon>
        <taxon>Fungi</taxon>
        <taxon>Dikarya</taxon>
        <taxon>Ascomycota</taxon>
        <taxon>Pezizomycotina</taxon>
        <taxon>Sordariomycetes</taxon>
        <taxon>Xylariomycetidae</taxon>
        <taxon>Amphisphaeriales</taxon>
        <taxon>Apiosporaceae</taxon>
        <taxon>Apiospora</taxon>
    </lineage>
</organism>
<dbReference type="Gene3D" id="1.20.1250.20">
    <property type="entry name" value="MFS general substrate transporter like domains"/>
    <property type="match status" value="2"/>
</dbReference>
<feature type="transmembrane region" description="Helical" evidence="8">
    <location>
        <begin position="12"/>
        <end position="35"/>
    </location>
</feature>
<name>A0ABR1TMX2_9PEZI</name>
<dbReference type="Pfam" id="PF00083">
    <property type="entry name" value="Sugar_tr"/>
    <property type="match status" value="2"/>
</dbReference>
<dbReference type="Proteomes" id="UP001446871">
    <property type="component" value="Unassembled WGS sequence"/>
</dbReference>
<proteinExistence type="inferred from homology"/>
<reference evidence="10 11" key="1">
    <citation type="submission" date="2023-01" db="EMBL/GenBank/DDBJ databases">
        <title>Analysis of 21 Apiospora genomes using comparative genomics revels a genus with tremendous synthesis potential of carbohydrate active enzymes and secondary metabolites.</title>
        <authorList>
            <person name="Sorensen T."/>
        </authorList>
    </citation>
    <scope>NUCLEOTIDE SEQUENCE [LARGE SCALE GENOMIC DNA]</scope>
    <source>
        <strain evidence="10 11">CBS 83171</strain>
    </source>
</reference>
<feature type="transmembrane region" description="Helical" evidence="8">
    <location>
        <begin position="147"/>
        <end position="167"/>
    </location>
</feature>
<evidence type="ECO:0000256" key="7">
    <source>
        <dbReference type="SAM" id="MobiDB-lite"/>
    </source>
</evidence>
<feature type="domain" description="Major facilitator superfamily (MFS) profile" evidence="9">
    <location>
        <begin position="17"/>
        <end position="494"/>
    </location>
</feature>
<feature type="transmembrane region" description="Helical" evidence="8">
    <location>
        <begin position="179"/>
        <end position="199"/>
    </location>
</feature>
<keyword evidence="4 8" id="KW-0812">Transmembrane</keyword>
<feature type="transmembrane region" description="Helical" evidence="8">
    <location>
        <begin position="470"/>
        <end position="490"/>
    </location>
</feature>
<dbReference type="PRINTS" id="PR00171">
    <property type="entry name" value="SUGRTRNSPORT"/>
</dbReference>
<comment type="caution">
    <text evidence="10">The sequence shown here is derived from an EMBL/GenBank/DDBJ whole genome shotgun (WGS) entry which is preliminary data.</text>
</comment>
<comment type="similarity">
    <text evidence="2">Belongs to the major facilitator superfamily. Sugar transporter (TC 2.A.1.1) family.</text>
</comment>
<comment type="subcellular location">
    <subcellularLocation>
        <location evidence="1">Membrane</location>
        <topology evidence="1">Multi-pass membrane protein</topology>
    </subcellularLocation>
</comment>
<gene>
    <name evidence="10" type="ORF">PG996_016078</name>
</gene>
<evidence type="ECO:0000313" key="10">
    <source>
        <dbReference type="EMBL" id="KAK8048014.1"/>
    </source>
</evidence>
<evidence type="ECO:0000256" key="8">
    <source>
        <dbReference type="SAM" id="Phobius"/>
    </source>
</evidence>
<feature type="transmembrane region" description="Helical" evidence="8">
    <location>
        <begin position="373"/>
        <end position="392"/>
    </location>
</feature>
<dbReference type="InterPro" id="IPR036259">
    <property type="entry name" value="MFS_trans_sf"/>
</dbReference>
<evidence type="ECO:0000256" key="4">
    <source>
        <dbReference type="ARBA" id="ARBA00022692"/>
    </source>
</evidence>
<keyword evidence="5 8" id="KW-1133">Transmembrane helix</keyword>
<keyword evidence="6 8" id="KW-0472">Membrane</keyword>
<dbReference type="PANTHER" id="PTHR48022:SF2">
    <property type="entry name" value="PLASTIDIC GLUCOSE TRANSPORTER 4"/>
    <property type="match status" value="1"/>
</dbReference>
<dbReference type="InterPro" id="IPR005828">
    <property type="entry name" value="MFS_sugar_transport-like"/>
</dbReference>
<dbReference type="InterPro" id="IPR020846">
    <property type="entry name" value="MFS_dom"/>
</dbReference>
<dbReference type="InterPro" id="IPR003663">
    <property type="entry name" value="Sugar/inositol_transpt"/>
</dbReference>
<evidence type="ECO:0000256" key="2">
    <source>
        <dbReference type="ARBA" id="ARBA00010992"/>
    </source>
</evidence>
<evidence type="ECO:0000256" key="6">
    <source>
        <dbReference type="ARBA" id="ARBA00023136"/>
    </source>
</evidence>
<evidence type="ECO:0000256" key="5">
    <source>
        <dbReference type="ARBA" id="ARBA00022989"/>
    </source>
</evidence>
<feature type="region of interest" description="Disordered" evidence="7">
    <location>
        <begin position="269"/>
        <end position="290"/>
    </location>
</feature>
<keyword evidence="11" id="KW-1185">Reference proteome</keyword>
<keyword evidence="3" id="KW-0813">Transport</keyword>
<feature type="transmembrane region" description="Helical" evidence="8">
    <location>
        <begin position="304"/>
        <end position="327"/>
    </location>
</feature>
<feature type="transmembrane region" description="Helical" evidence="8">
    <location>
        <begin position="87"/>
        <end position="112"/>
    </location>
</feature>
<dbReference type="InterPro" id="IPR050360">
    <property type="entry name" value="MFS_Sugar_Transporters"/>
</dbReference>
<dbReference type="PANTHER" id="PTHR48022">
    <property type="entry name" value="PLASTIDIC GLUCOSE TRANSPORTER 4"/>
    <property type="match status" value="1"/>
</dbReference>
<dbReference type="InterPro" id="IPR005829">
    <property type="entry name" value="Sugar_transporter_CS"/>
</dbReference>
<feature type="region of interest" description="Disordered" evidence="7">
    <location>
        <begin position="511"/>
        <end position="530"/>
    </location>
</feature>
<feature type="transmembrane region" description="Helical" evidence="8">
    <location>
        <begin position="55"/>
        <end position="75"/>
    </location>
</feature>
<dbReference type="PROSITE" id="PS50850">
    <property type="entry name" value="MFS"/>
    <property type="match status" value="1"/>
</dbReference>
<evidence type="ECO:0000259" key="9">
    <source>
        <dbReference type="PROSITE" id="PS50850"/>
    </source>
</evidence>
<accession>A0ABR1TMX2</accession>
<dbReference type="EMBL" id="JAQQWM010000009">
    <property type="protein sequence ID" value="KAK8048014.1"/>
    <property type="molecule type" value="Genomic_DNA"/>
</dbReference>